<protein>
    <submittedName>
        <fullName evidence="1">Uncharacterized protein</fullName>
    </submittedName>
</protein>
<keyword evidence="2" id="KW-1185">Reference proteome</keyword>
<name>A0A4Y4AX27_9FLAO</name>
<dbReference type="EMBL" id="BJNP01000010">
    <property type="protein sequence ID" value="GEC71682.1"/>
    <property type="molecule type" value="Genomic_DNA"/>
</dbReference>
<proteinExistence type="predicted"/>
<organism evidence="1 2">
    <name type="scientific">Flavobacterium flevense</name>
    <dbReference type="NCBI Taxonomy" id="983"/>
    <lineage>
        <taxon>Bacteria</taxon>
        <taxon>Pseudomonadati</taxon>
        <taxon>Bacteroidota</taxon>
        <taxon>Flavobacteriia</taxon>
        <taxon>Flavobacteriales</taxon>
        <taxon>Flavobacteriaceae</taxon>
        <taxon>Flavobacterium</taxon>
    </lineage>
</organism>
<evidence type="ECO:0000313" key="1">
    <source>
        <dbReference type="EMBL" id="GEC71682.1"/>
    </source>
</evidence>
<reference evidence="1 2" key="1">
    <citation type="submission" date="2019-06" db="EMBL/GenBank/DDBJ databases">
        <title>Whole genome shotgun sequence of Flavobacterium flevense NBRC 14960.</title>
        <authorList>
            <person name="Hosoyama A."/>
            <person name="Uohara A."/>
            <person name="Ohji S."/>
            <person name="Ichikawa N."/>
        </authorList>
    </citation>
    <scope>NUCLEOTIDE SEQUENCE [LARGE SCALE GENOMIC DNA]</scope>
    <source>
        <strain evidence="1 2">NBRC 14960</strain>
    </source>
</reference>
<comment type="caution">
    <text evidence="1">The sequence shown here is derived from an EMBL/GenBank/DDBJ whole genome shotgun (WGS) entry which is preliminary data.</text>
</comment>
<gene>
    <name evidence="1" type="ORF">FFL01_12210</name>
</gene>
<dbReference type="AlphaFoldDB" id="A0A4Y4AX27"/>
<dbReference type="Proteomes" id="UP000316775">
    <property type="component" value="Unassembled WGS sequence"/>
</dbReference>
<accession>A0A4Y4AX27</accession>
<sequence length="49" mass="5757">MIHILVFNNIYYKYNKKKPVETTGLLTGYLLLKNLTQPERLILSLDYAV</sequence>
<evidence type="ECO:0000313" key="2">
    <source>
        <dbReference type="Proteomes" id="UP000316775"/>
    </source>
</evidence>